<dbReference type="AlphaFoldDB" id="A0A225VZ79"/>
<dbReference type="OrthoDB" id="129434at2759"/>
<name>A0A225VZ79_9STRA</name>
<protein>
    <submittedName>
        <fullName evidence="1">Uncharacterized protein</fullName>
    </submittedName>
</protein>
<evidence type="ECO:0000313" key="1">
    <source>
        <dbReference type="EMBL" id="OWZ10811.1"/>
    </source>
</evidence>
<dbReference type="Proteomes" id="UP000198211">
    <property type="component" value="Unassembled WGS sequence"/>
</dbReference>
<comment type="caution">
    <text evidence="1">The sequence shown here is derived from an EMBL/GenBank/DDBJ whole genome shotgun (WGS) entry which is preliminary data.</text>
</comment>
<keyword evidence="2" id="KW-1185">Reference proteome</keyword>
<dbReference type="EMBL" id="NBNE01002322">
    <property type="protein sequence ID" value="OWZ10811.1"/>
    <property type="molecule type" value="Genomic_DNA"/>
</dbReference>
<reference evidence="2" key="1">
    <citation type="submission" date="2017-03" db="EMBL/GenBank/DDBJ databases">
        <title>Phytopthora megakarya and P. palmivora, two closely related causual agents of cacao black pod achieved similar genome size and gene model numbers by different mechanisms.</title>
        <authorList>
            <person name="Ali S."/>
            <person name="Shao J."/>
            <person name="Larry D.J."/>
            <person name="Kronmiller B."/>
            <person name="Shen D."/>
            <person name="Strem M.D."/>
            <person name="Melnick R.L."/>
            <person name="Guiltinan M.J."/>
            <person name="Tyler B.M."/>
            <person name="Meinhardt L.W."/>
            <person name="Bailey B.A."/>
        </authorList>
    </citation>
    <scope>NUCLEOTIDE SEQUENCE [LARGE SCALE GENOMIC DNA]</scope>
    <source>
        <strain evidence="2">zdho120</strain>
    </source>
</reference>
<accession>A0A225VZ79</accession>
<sequence>MDLPEGLNLTLAPLRACVPSLSAVRVFTSATIFPWDPATLGTVPIIAIIPSTLTKMLPFPPGFMYPGWTPTVRPPLLQTGSRSELITGAEILALLATQPCFALRNRPNPLTFDRHLHRRAASPLWWITASNARLESDHFQACLESTHYLDIATAMCTSDLDHLQYHHNRQANLAQPAANFPESTDLITTLVECDQANPWRNHFRDHPVNHSSLLIPRLANKFNPPAALTPP</sequence>
<proteinExistence type="predicted"/>
<gene>
    <name evidence="1" type="ORF">PHMEG_00016274</name>
</gene>
<evidence type="ECO:0000313" key="2">
    <source>
        <dbReference type="Proteomes" id="UP000198211"/>
    </source>
</evidence>
<organism evidence="1 2">
    <name type="scientific">Phytophthora megakarya</name>
    <dbReference type="NCBI Taxonomy" id="4795"/>
    <lineage>
        <taxon>Eukaryota</taxon>
        <taxon>Sar</taxon>
        <taxon>Stramenopiles</taxon>
        <taxon>Oomycota</taxon>
        <taxon>Peronosporomycetes</taxon>
        <taxon>Peronosporales</taxon>
        <taxon>Peronosporaceae</taxon>
        <taxon>Phytophthora</taxon>
    </lineage>
</organism>